<proteinExistence type="predicted"/>
<dbReference type="Proteomes" id="UP000030758">
    <property type="component" value="Unassembled WGS sequence"/>
</dbReference>
<organism evidence="1">
    <name type="scientific">Trichuris suis</name>
    <name type="common">pig whipworm</name>
    <dbReference type="NCBI Taxonomy" id="68888"/>
    <lineage>
        <taxon>Eukaryota</taxon>
        <taxon>Metazoa</taxon>
        <taxon>Ecdysozoa</taxon>
        <taxon>Nematoda</taxon>
        <taxon>Enoplea</taxon>
        <taxon>Dorylaimia</taxon>
        <taxon>Trichinellida</taxon>
        <taxon>Trichuridae</taxon>
        <taxon>Trichuris</taxon>
    </lineage>
</organism>
<dbReference type="EMBL" id="KL367479">
    <property type="protein sequence ID" value="KFD72123.1"/>
    <property type="molecule type" value="Genomic_DNA"/>
</dbReference>
<reference evidence="1" key="1">
    <citation type="journal article" date="2014" name="Nat. Genet.">
        <title>Genome and transcriptome of the porcine whipworm Trichuris suis.</title>
        <authorList>
            <person name="Jex A.R."/>
            <person name="Nejsum P."/>
            <person name="Schwarz E.M."/>
            <person name="Hu L."/>
            <person name="Young N.D."/>
            <person name="Hall R.S."/>
            <person name="Korhonen P.K."/>
            <person name="Liao S."/>
            <person name="Thamsborg S."/>
            <person name="Xia J."/>
            <person name="Xu P."/>
            <person name="Wang S."/>
            <person name="Scheerlinck J.P."/>
            <person name="Hofmann A."/>
            <person name="Sternberg P.W."/>
            <person name="Wang J."/>
            <person name="Gasser R.B."/>
        </authorList>
    </citation>
    <scope>NUCLEOTIDE SEQUENCE [LARGE SCALE GENOMIC DNA]</scope>
    <source>
        <strain evidence="1">DCEP-RM93F</strain>
    </source>
</reference>
<evidence type="ECO:0000313" key="1">
    <source>
        <dbReference type="EMBL" id="KFD72123.1"/>
    </source>
</evidence>
<name>A0A085NRM7_9BILA</name>
<gene>
    <name evidence="1" type="ORF">M514_00528</name>
</gene>
<accession>A0A085NRM7</accession>
<dbReference type="AlphaFoldDB" id="A0A085NRM7"/>
<protein>
    <submittedName>
        <fullName evidence="1">Uncharacterized protein</fullName>
    </submittedName>
</protein>
<sequence>MQFFKIAKQSWSNYAGEEYDRLKKLRIPTVIALEHTVFFENQLTVRPPQLDYLYKSVYLLHAPTSAKGEVSTASMPGMQAVCWTVFTLVLTTSMTQELDPTMEFYDDYNNVEKSVEPIVIKDSKRLGGLLCDENDRYNGRCAKSWWSKCQHSPITCLLRRKRQLPTNHY</sequence>